<dbReference type="Gene3D" id="3.40.1010.10">
    <property type="entry name" value="Cobalt-precorrin-4 Transmethylase, Domain 1"/>
    <property type="match status" value="1"/>
</dbReference>
<comment type="similarity">
    <text evidence="6">Belongs to the methyltransferase superfamily. RsmI family.</text>
</comment>
<evidence type="ECO:0000313" key="9">
    <source>
        <dbReference type="Proteomes" id="UP000002432"/>
    </source>
</evidence>
<keyword evidence="5 6" id="KW-0949">S-adenosyl-L-methionine</keyword>
<evidence type="ECO:0000256" key="6">
    <source>
        <dbReference type="HAMAP-Rule" id="MF_01877"/>
    </source>
</evidence>
<dbReference type="PANTHER" id="PTHR46111:SF1">
    <property type="entry name" value="RIBOSOMAL RNA SMALL SUBUNIT METHYLTRANSFERASE I"/>
    <property type="match status" value="1"/>
</dbReference>
<dbReference type="Pfam" id="PF00590">
    <property type="entry name" value="TP_methylase"/>
    <property type="match status" value="1"/>
</dbReference>
<evidence type="ECO:0000256" key="1">
    <source>
        <dbReference type="ARBA" id="ARBA00022490"/>
    </source>
</evidence>
<keyword evidence="3 6" id="KW-0489">Methyltransferase</keyword>
<dbReference type="GO" id="GO:0005737">
    <property type="term" value="C:cytoplasm"/>
    <property type="evidence" value="ECO:0007669"/>
    <property type="project" value="UniProtKB-SubCell"/>
</dbReference>
<evidence type="ECO:0000256" key="4">
    <source>
        <dbReference type="ARBA" id="ARBA00022679"/>
    </source>
</evidence>
<organism evidence="8 9">
    <name type="scientific">Koribacter versatilis (strain Ellin345)</name>
    <dbReference type="NCBI Taxonomy" id="204669"/>
    <lineage>
        <taxon>Bacteria</taxon>
        <taxon>Pseudomonadati</taxon>
        <taxon>Acidobacteriota</taxon>
        <taxon>Terriglobia</taxon>
        <taxon>Terriglobales</taxon>
        <taxon>Candidatus Korobacteraceae</taxon>
        <taxon>Candidatus Korobacter</taxon>
    </lineage>
</organism>
<dbReference type="KEGG" id="aba:Acid345_0035"/>
<dbReference type="FunFam" id="3.40.1010.10:FF:000002">
    <property type="entry name" value="Ribosomal RNA small subunit methyltransferase I"/>
    <property type="match status" value="1"/>
</dbReference>
<dbReference type="EnsemblBacteria" id="ABF39040">
    <property type="protein sequence ID" value="ABF39040"/>
    <property type="gene ID" value="Acid345_0035"/>
</dbReference>
<dbReference type="RefSeq" id="WP_011520842.1">
    <property type="nucleotide sequence ID" value="NC_008009.1"/>
</dbReference>
<accession>Q1IVR0</accession>
<dbReference type="EMBL" id="CP000360">
    <property type="protein sequence ID" value="ABF39040.1"/>
    <property type="molecule type" value="Genomic_DNA"/>
</dbReference>
<comment type="function">
    <text evidence="6">Catalyzes the 2'-O-methylation of the ribose of cytidine 1402 (C1402) in 16S rRNA.</text>
</comment>
<sequence length="287" mass="32148">MAENVQRGTLYLVGTPIGNLEDITFRAIRTMKEVQLIACEDTRQTQKLLNHYDIVTHTTSYHEHNELTRSAELVMQLEQGKSIALVTDAGMPGISDPGFRLITLAIRHRIPVVPIPGPSAFLSALVASGLPTDAFRFLGFLPSKEGQRAKALEGIRNSTRTVIFYEAPHRLLETVEEIVQVLGPERPVVVAREVTKLHEEFLRGTSTEVLSELKHRAEVKGEITLLIGRAPEQQHGQSVFSAATVRTRVRELMKHENLDERDALKRVAKEMGVSKSEAYRELQKTKD</sequence>
<dbReference type="AlphaFoldDB" id="Q1IVR0"/>
<dbReference type="GO" id="GO:0070677">
    <property type="term" value="F:rRNA (cytosine-2'-O-)-methyltransferase activity"/>
    <property type="evidence" value="ECO:0007669"/>
    <property type="project" value="UniProtKB-UniRule"/>
</dbReference>
<gene>
    <name evidence="6" type="primary">rsmI</name>
    <name evidence="8" type="ordered locus">Acid345_0035</name>
</gene>
<comment type="catalytic activity">
    <reaction evidence="6">
        <text>cytidine(1402) in 16S rRNA + S-adenosyl-L-methionine = 2'-O-methylcytidine(1402) in 16S rRNA + S-adenosyl-L-homocysteine + H(+)</text>
        <dbReference type="Rhea" id="RHEA:42924"/>
        <dbReference type="Rhea" id="RHEA-COMP:10285"/>
        <dbReference type="Rhea" id="RHEA-COMP:10286"/>
        <dbReference type="ChEBI" id="CHEBI:15378"/>
        <dbReference type="ChEBI" id="CHEBI:57856"/>
        <dbReference type="ChEBI" id="CHEBI:59789"/>
        <dbReference type="ChEBI" id="CHEBI:74495"/>
        <dbReference type="ChEBI" id="CHEBI:82748"/>
        <dbReference type="EC" id="2.1.1.198"/>
    </reaction>
</comment>
<keyword evidence="9" id="KW-1185">Reference proteome</keyword>
<dbReference type="InterPro" id="IPR008189">
    <property type="entry name" value="rRNA_ssu_MeTfrase_I"/>
</dbReference>
<name>Q1IVR0_KORVE</name>
<dbReference type="InterPro" id="IPR014777">
    <property type="entry name" value="4pyrrole_Mease_sub1"/>
</dbReference>
<proteinExistence type="inferred from homology"/>
<comment type="subcellular location">
    <subcellularLocation>
        <location evidence="6">Cytoplasm</location>
    </subcellularLocation>
</comment>
<evidence type="ECO:0000256" key="2">
    <source>
        <dbReference type="ARBA" id="ARBA00022552"/>
    </source>
</evidence>
<dbReference type="Proteomes" id="UP000002432">
    <property type="component" value="Chromosome"/>
</dbReference>
<dbReference type="Gene3D" id="3.30.950.10">
    <property type="entry name" value="Methyltransferase, Cobalt-precorrin-4 Transmethylase, Domain 2"/>
    <property type="match status" value="1"/>
</dbReference>
<feature type="domain" description="Tetrapyrrole methylase" evidence="7">
    <location>
        <begin position="9"/>
        <end position="209"/>
    </location>
</feature>
<dbReference type="SUPFAM" id="SSF53790">
    <property type="entry name" value="Tetrapyrrole methylase"/>
    <property type="match status" value="1"/>
</dbReference>
<reference evidence="8 9" key="1">
    <citation type="journal article" date="2009" name="Appl. Environ. Microbiol.">
        <title>Three genomes from the phylum Acidobacteria provide insight into the lifestyles of these microorganisms in soils.</title>
        <authorList>
            <person name="Ward N.L."/>
            <person name="Challacombe J.F."/>
            <person name="Janssen P.H."/>
            <person name="Henrissat B."/>
            <person name="Coutinho P.M."/>
            <person name="Wu M."/>
            <person name="Xie G."/>
            <person name="Haft D.H."/>
            <person name="Sait M."/>
            <person name="Badger J."/>
            <person name="Barabote R.D."/>
            <person name="Bradley B."/>
            <person name="Brettin T.S."/>
            <person name="Brinkac L.M."/>
            <person name="Bruce D."/>
            <person name="Creasy T."/>
            <person name="Daugherty S.C."/>
            <person name="Davidsen T.M."/>
            <person name="DeBoy R.T."/>
            <person name="Detter J.C."/>
            <person name="Dodson R.J."/>
            <person name="Durkin A.S."/>
            <person name="Ganapathy A."/>
            <person name="Gwinn-Giglio M."/>
            <person name="Han C.S."/>
            <person name="Khouri H."/>
            <person name="Kiss H."/>
            <person name="Kothari S.P."/>
            <person name="Madupu R."/>
            <person name="Nelson K.E."/>
            <person name="Nelson W.C."/>
            <person name="Paulsen I."/>
            <person name="Penn K."/>
            <person name="Ren Q."/>
            <person name="Rosovitz M.J."/>
            <person name="Selengut J.D."/>
            <person name="Shrivastava S."/>
            <person name="Sullivan S.A."/>
            <person name="Tapia R."/>
            <person name="Thompson L.S."/>
            <person name="Watkins K.L."/>
            <person name="Yang Q."/>
            <person name="Yu C."/>
            <person name="Zafar N."/>
            <person name="Zhou L."/>
            <person name="Kuske C.R."/>
        </authorList>
    </citation>
    <scope>NUCLEOTIDE SEQUENCE [LARGE SCALE GENOMIC DNA]</scope>
    <source>
        <strain evidence="8 9">Ellin345</strain>
    </source>
</reference>
<dbReference type="NCBIfam" id="TIGR00096">
    <property type="entry name" value="16S rRNA (cytidine(1402)-2'-O)-methyltransferase"/>
    <property type="match status" value="1"/>
</dbReference>
<dbReference type="InterPro" id="IPR035996">
    <property type="entry name" value="4pyrrol_Methylase_sf"/>
</dbReference>
<dbReference type="EC" id="2.1.1.198" evidence="6"/>
<evidence type="ECO:0000256" key="5">
    <source>
        <dbReference type="ARBA" id="ARBA00022691"/>
    </source>
</evidence>
<evidence type="ECO:0000256" key="3">
    <source>
        <dbReference type="ARBA" id="ARBA00022603"/>
    </source>
</evidence>
<dbReference type="PIRSF" id="PIRSF005917">
    <property type="entry name" value="MTase_YraL"/>
    <property type="match status" value="1"/>
</dbReference>
<dbReference type="PANTHER" id="PTHR46111">
    <property type="entry name" value="RIBOSOMAL RNA SMALL SUBUNIT METHYLTRANSFERASE I"/>
    <property type="match status" value="1"/>
</dbReference>
<dbReference type="HAMAP" id="MF_01877">
    <property type="entry name" value="16SrRNA_methyltr_I"/>
    <property type="match status" value="1"/>
</dbReference>
<keyword evidence="1 6" id="KW-0963">Cytoplasm</keyword>
<dbReference type="CDD" id="cd11648">
    <property type="entry name" value="RsmI"/>
    <property type="match status" value="1"/>
</dbReference>
<keyword evidence="4 6" id="KW-0808">Transferase</keyword>
<evidence type="ECO:0000259" key="7">
    <source>
        <dbReference type="Pfam" id="PF00590"/>
    </source>
</evidence>
<dbReference type="OrthoDB" id="9809084at2"/>
<protein>
    <recommendedName>
        <fullName evidence="6">Ribosomal RNA small subunit methyltransferase I</fullName>
        <ecNumber evidence="6">2.1.1.198</ecNumber>
    </recommendedName>
    <alternativeName>
        <fullName evidence="6">16S rRNA 2'-O-ribose C1402 methyltransferase</fullName>
    </alternativeName>
    <alternativeName>
        <fullName evidence="6">rRNA (cytidine-2'-O-)-methyltransferase RsmI</fullName>
    </alternativeName>
</protein>
<dbReference type="InterPro" id="IPR014776">
    <property type="entry name" value="4pyrrole_Mease_sub2"/>
</dbReference>
<evidence type="ECO:0000313" key="8">
    <source>
        <dbReference type="EMBL" id="ABF39040.1"/>
    </source>
</evidence>
<keyword evidence="2 6" id="KW-0698">rRNA processing</keyword>
<dbReference type="STRING" id="204669.Acid345_0035"/>
<dbReference type="InterPro" id="IPR000878">
    <property type="entry name" value="4pyrrol_Mease"/>
</dbReference>
<dbReference type="FunFam" id="3.30.950.10:FF:000002">
    <property type="entry name" value="Ribosomal RNA small subunit methyltransferase I"/>
    <property type="match status" value="1"/>
</dbReference>
<dbReference type="eggNOG" id="COG0313">
    <property type="taxonomic scope" value="Bacteria"/>
</dbReference>
<dbReference type="HOGENOM" id="CLU_044779_4_0_0"/>